<comment type="caution">
    <text evidence="1">The sequence shown here is derived from an EMBL/GenBank/DDBJ whole genome shotgun (WGS) entry which is preliminary data.</text>
</comment>
<gene>
    <name evidence="1" type="ORF">S01H1_00908</name>
</gene>
<evidence type="ECO:0000313" key="1">
    <source>
        <dbReference type="EMBL" id="GAF76055.1"/>
    </source>
</evidence>
<accession>X0TIZ3</accession>
<dbReference type="InterPro" id="IPR037081">
    <property type="entry name" value="Hyp_TM1506"/>
</dbReference>
<dbReference type="InterPro" id="IPR016193">
    <property type="entry name" value="Cytidine_deaminase-like"/>
</dbReference>
<organism evidence="1">
    <name type="scientific">marine sediment metagenome</name>
    <dbReference type="NCBI Taxonomy" id="412755"/>
    <lineage>
        <taxon>unclassified sequences</taxon>
        <taxon>metagenomes</taxon>
        <taxon>ecological metagenomes</taxon>
    </lineage>
</organism>
<name>X0TIZ3_9ZZZZ</name>
<sequence>MSRYLEQLVKSKNNLMVFRCNELVFQSQGKGIAPLIEAIDTIGRKDLIGIVTADRVVGKAAALLNLYMGAAEVHAGVISSGAKKLLSEHGVGFEFLEDTDVVKAKDGVVSCPFEKLVWDVADPDEAHILIRAKLIRILSGPPG</sequence>
<dbReference type="InterPro" id="IPR015067">
    <property type="entry name" value="DUF1893_TM1506-like"/>
</dbReference>
<evidence type="ECO:0008006" key="2">
    <source>
        <dbReference type="Google" id="ProtNLM"/>
    </source>
</evidence>
<dbReference type="GO" id="GO:0003824">
    <property type="term" value="F:catalytic activity"/>
    <property type="evidence" value="ECO:0007669"/>
    <property type="project" value="InterPro"/>
</dbReference>
<proteinExistence type="predicted"/>
<reference evidence="1" key="1">
    <citation type="journal article" date="2014" name="Front. Microbiol.">
        <title>High frequency of phylogenetically diverse reductive dehalogenase-homologous genes in deep subseafloor sedimentary metagenomes.</title>
        <authorList>
            <person name="Kawai M."/>
            <person name="Futagami T."/>
            <person name="Toyoda A."/>
            <person name="Takaki Y."/>
            <person name="Nishi S."/>
            <person name="Hori S."/>
            <person name="Arai W."/>
            <person name="Tsubouchi T."/>
            <person name="Morono Y."/>
            <person name="Uchiyama I."/>
            <person name="Ito T."/>
            <person name="Fujiyama A."/>
            <person name="Inagaki F."/>
            <person name="Takami H."/>
        </authorList>
    </citation>
    <scope>NUCLEOTIDE SEQUENCE</scope>
    <source>
        <strain evidence="1">Expedition CK06-06</strain>
    </source>
</reference>
<dbReference type="AlphaFoldDB" id="X0TIZ3"/>
<dbReference type="EMBL" id="BARS01000354">
    <property type="protein sequence ID" value="GAF76055.1"/>
    <property type="molecule type" value="Genomic_DNA"/>
</dbReference>
<dbReference type="Pfam" id="PF08973">
    <property type="entry name" value="TM1506"/>
    <property type="match status" value="1"/>
</dbReference>
<dbReference type="SUPFAM" id="SSF53927">
    <property type="entry name" value="Cytidine deaminase-like"/>
    <property type="match status" value="1"/>
</dbReference>
<dbReference type="Gene3D" id="3.40.140.30">
    <property type="entry name" value="Hypothetical protein TM1506"/>
    <property type="match status" value="1"/>
</dbReference>
<protein>
    <recommendedName>
        <fullName evidence="2">DUF1893 domain-containing protein</fullName>
    </recommendedName>
</protein>